<proteinExistence type="predicted"/>
<dbReference type="Proteomes" id="UP000299102">
    <property type="component" value="Unassembled WGS sequence"/>
</dbReference>
<keyword evidence="3" id="KW-1185">Reference proteome</keyword>
<evidence type="ECO:0000313" key="3">
    <source>
        <dbReference type="Proteomes" id="UP000299102"/>
    </source>
</evidence>
<sequence>MAEDLRKEFRTKYRYTVHWDGKVLCDISEMKTVDRIAILLFVNGVDQLLGVPKADGGTAHQKASAVISILNQWNVAPYVKTICFDTPLVNTDIKRRMIEAINSQPAATTTNQRYRMVENESGDTPLAPPAGSIGQSPAAPGSMPFLTPRSSYDLRN</sequence>
<evidence type="ECO:0000313" key="2">
    <source>
        <dbReference type="EMBL" id="GBP21687.1"/>
    </source>
</evidence>
<organism evidence="2 3">
    <name type="scientific">Eumeta variegata</name>
    <name type="common">Bagworm moth</name>
    <name type="synonym">Eumeta japonica</name>
    <dbReference type="NCBI Taxonomy" id="151549"/>
    <lineage>
        <taxon>Eukaryota</taxon>
        <taxon>Metazoa</taxon>
        <taxon>Ecdysozoa</taxon>
        <taxon>Arthropoda</taxon>
        <taxon>Hexapoda</taxon>
        <taxon>Insecta</taxon>
        <taxon>Pterygota</taxon>
        <taxon>Neoptera</taxon>
        <taxon>Endopterygota</taxon>
        <taxon>Lepidoptera</taxon>
        <taxon>Glossata</taxon>
        <taxon>Ditrysia</taxon>
        <taxon>Tineoidea</taxon>
        <taxon>Psychidae</taxon>
        <taxon>Oiketicinae</taxon>
        <taxon>Eumeta</taxon>
    </lineage>
</organism>
<reference evidence="2 3" key="1">
    <citation type="journal article" date="2019" name="Commun. Biol.">
        <title>The bagworm genome reveals a unique fibroin gene that provides high tensile strength.</title>
        <authorList>
            <person name="Kono N."/>
            <person name="Nakamura H."/>
            <person name="Ohtoshi R."/>
            <person name="Tomita M."/>
            <person name="Numata K."/>
            <person name="Arakawa K."/>
        </authorList>
    </citation>
    <scope>NUCLEOTIDE SEQUENCE [LARGE SCALE GENOMIC DNA]</scope>
</reference>
<feature type="region of interest" description="Disordered" evidence="1">
    <location>
        <begin position="120"/>
        <end position="156"/>
    </location>
</feature>
<comment type="caution">
    <text evidence="2">The sequence shown here is derived from an EMBL/GenBank/DDBJ whole genome shotgun (WGS) entry which is preliminary data.</text>
</comment>
<evidence type="ECO:0000256" key="1">
    <source>
        <dbReference type="SAM" id="MobiDB-lite"/>
    </source>
</evidence>
<gene>
    <name evidence="2" type="ORF">EVAR_16235_1</name>
</gene>
<dbReference type="OrthoDB" id="6626714at2759"/>
<name>A0A4C1U6G2_EUMVA</name>
<accession>A0A4C1U6G2</accession>
<dbReference type="EMBL" id="BGZK01000131">
    <property type="protein sequence ID" value="GBP21687.1"/>
    <property type="molecule type" value="Genomic_DNA"/>
</dbReference>
<dbReference type="AlphaFoldDB" id="A0A4C1U6G2"/>
<protein>
    <submittedName>
        <fullName evidence="2">Uncharacterized protein</fullName>
    </submittedName>
</protein>